<dbReference type="Proteomes" id="UP001519272">
    <property type="component" value="Unassembled WGS sequence"/>
</dbReference>
<dbReference type="Pfam" id="PF02810">
    <property type="entry name" value="SEC-C"/>
    <property type="match status" value="1"/>
</dbReference>
<evidence type="ECO:0000313" key="1">
    <source>
        <dbReference type="EMBL" id="MBP1903662.1"/>
    </source>
</evidence>
<dbReference type="RefSeq" id="WP_210087333.1">
    <property type="nucleotide sequence ID" value="NZ_JAGGKG010000001.1"/>
</dbReference>
<evidence type="ECO:0000313" key="2">
    <source>
        <dbReference type="Proteomes" id="UP001519272"/>
    </source>
</evidence>
<dbReference type="PANTHER" id="PTHR33747:SF1">
    <property type="entry name" value="ADENYLATE CYCLASE-ASSOCIATED CAP C-TERMINAL DOMAIN-CONTAINING PROTEIN"/>
    <property type="match status" value="1"/>
</dbReference>
<gene>
    <name evidence="1" type="ORF">J2Z32_000274</name>
</gene>
<keyword evidence="2" id="KW-1185">Reference proteome</keyword>
<dbReference type="InterPro" id="IPR004027">
    <property type="entry name" value="SEC_C_motif"/>
</dbReference>
<accession>A0ABS4FM56</accession>
<dbReference type="PANTHER" id="PTHR33747">
    <property type="entry name" value="UPF0225 PROTEIN SCO1677"/>
    <property type="match status" value="1"/>
</dbReference>
<comment type="caution">
    <text evidence="1">The sequence shown here is derived from an EMBL/GenBank/DDBJ whole genome shotgun (WGS) entry which is preliminary data.</text>
</comment>
<dbReference type="Gene3D" id="3.10.450.50">
    <property type="match status" value="1"/>
</dbReference>
<name>A0ABS4FM56_9BACL</name>
<sequence length="389" mass="45278">MENLKLMLEEQNIQHAIIGDVTTSLSETLLGMSKTKLSALATANKIAGRSKLKKEELALALQQWLTEPANLESILLEAAFDEWDLFKSLVENPVQQDNYIPYGQYVYLLERGVVYTYFNDKKLYIVMPDEIVQAFHKMNTAAFNEAYEKRMYIFQYVLALNNLYGIFTTEMLHEIYNDQHEEKLSLEEITSYMDEFLKREQYFVAHDGYIVNQALLVSEDEKEYKELFQKIQNKPHYVPDQETLLQYADDMYFEMTPQLKALDKYLAVELCTDPEMREYLIDDIQLACSNESTLQEIVYEFERRDIQFHNKDQAEQIIALIADVYNHTRFWSNCGYTPIEMSKIPGNFRTGATPFAIPNKKPVTVEKIGRNDPCPCGSGKKYKKCCGKN</sequence>
<reference evidence="1 2" key="1">
    <citation type="submission" date="2021-03" db="EMBL/GenBank/DDBJ databases">
        <title>Genomic Encyclopedia of Type Strains, Phase IV (KMG-IV): sequencing the most valuable type-strain genomes for metagenomic binning, comparative biology and taxonomic classification.</title>
        <authorList>
            <person name="Goeker M."/>
        </authorList>
    </citation>
    <scope>NUCLEOTIDE SEQUENCE [LARGE SCALE GENOMIC DNA]</scope>
    <source>
        <strain evidence="1 2">DSM 14349</strain>
    </source>
</reference>
<dbReference type="SUPFAM" id="SSF103642">
    <property type="entry name" value="Sec-C motif"/>
    <property type="match status" value="1"/>
</dbReference>
<protein>
    <submittedName>
        <fullName evidence="1">Uncharacterized protein YecA (UPF0149 family)</fullName>
    </submittedName>
</protein>
<proteinExistence type="predicted"/>
<dbReference type="EMBL" id="JAGGKG010000001">
    <property type="protein sequence ID" value="MBP1903662.1"/>
    <property type="molecule type" value="Genomic_DNA"/>
</dbReference>
<organism evidence="1 2">
    <name type="scientific">Paenibacillus turicensis</name>
    <dbReference type="NCBI Taxonomy" id="160487"/>
    <lineage>
        <taxon>Bacteria</taxon>
        <taxon>Bacillati</taxon>
        <taxon>Bacillota</taxon>
        <taxon>Bacilli</taxon>
        <taxon>Bacillales</taxon>
        <taxon>Paenibacillaceae</taxon>
        <taxon>Paenibacillus</taxon>
    </lineage>
</organism>